<keyword evidence="1" id="KW-0812">Transmembrane</keyword>
<keyword evidence="1" id="KW-1133">Transmembrane helix</keyword>
<keyword evidence="3" id="KW-1185">Reference proteome</keyword>
<accession>A0A418QNS7</accession>
<dbReference type="AlphaFoldDB" id="A0A418QNS7"/>
<protein>
    <recommendedName>
        <fullName evidence="4">HlyD family efflux transporter periplasmic adaptor subunit</fullName>
    </recommendedName>
</protein>
<evidence type="ECO:0000256" key="1">
    <source>
        <dbReference type="SAM" id="Phobius"/>
    </source>
</evidence>
<reference evidence="2 3" key="2">
    <citation type="submission" date="2019-01" db="EMBL/GenBank/DDBJ databases">
        <title>Hymenobacter humicola sp. nov., isolated from soils in Antarctica.</title>
        <authorList>
            <person name="Sedlacek I."/>
            <person name="Holochova P."/>
            <person name="Kralova S."/>
            <person name="Pantucek R."/>
            <person name="Stankova E."/>
            <person name="Vrbovska V."/>
            <person name="Kristofova L."/>
            <person name="Svec P."/>
            <person name="Busse H.-J."/>
        </authorList>
    </citation>
    <scope>NUCLEOTIDE SEQUENCE [LARGE SCALE GENOMIC DNA]</scope>
    <source>
        <strain evidence="2 3">CCM 8852</strain>
    </source>
</reference>
<reference evidence="2 3" key="1">
    <citation type="submission" date="2018-09" db="EMBL/GenBank/DDBJ databases">
        <authorList>
            <person name="Zeman M."/>
            <person name="Pardy F."/>
        </authorList>
    </citation>
    <scope>NUCLEOTIDE SEQUENCE [LARGE SCALE GENOMIC DNA]</scope>
    <source>
        <strain evidence="2 3">CCM 8852</strain>
    </source>
</reference>
<comment type="caution">
    <text evidence="2">The sequence shown here is derived from an EMBL/GenBank/DDBJ whole genome shotgun (WGS) entry which is preliminary data.</text>
</comment>
<gene>
    <name evidence="2" type="ORF">D0T11_18235</name>
</gene>
<evidence type="ECO:0008006" key="4">
    <source>
        <dbReference type="Google" id="ProtNLM"/>
    </source>
</evidence>
<proteinExistence type="predicted"/>
<evidence type="ECO:0000313" key="2">
    <source>
        <dbReference type="EMBL" id="RIY06690.1"/>
    </source>
</evidence>
<dbReference type="EMBL" id="QYCN01000037">
    <property type="protein sequence ID" value="RIY06690.1"/>
    <property type="molecule type" value="Genomic_DNA"/>
</dbReference>
<sequence>MSAEVQRIINMPPTWLVRWGNILLLGTLTSSLLLGSLIPYPNTLSGKAVVGPTTHVVVSAADGRRIRPGQRVIISLYAFPSEKFGALTGQVTAMPTVDGTGQAVVPVRLNEGYRSTYGQLLPVEPASMARARVTVADETIFEQVVHF</sequence>
<dbReference type="Proteomes" id="UP000284250">
    <property type="component" value="Unassembled WGS sequence"/>
</dbReference>
<name>A0A418QNS7_9BACT</name>
<organism evidence="2 3">
    <name type="scientific">Hymenobacter rubripertinctus</name>
    <dbReference type="NCBI Taxonomy" id="2029981"/>
    <lineage>
        <taxon>Bacteria</taxon>
        <taxon>Pseudomonadati</taxon>
        <taxon>Bacteroidota</taxon>
        <taxon>Cytophagia</taxon>
        <taxon>Cytophagales</taxon>
        <taxon>Hymenobacteraceae</taxon>
        <taxon>Hymenobacter</taxon>
    </lineage>
</organism>
<keyword evidence="1" id="KW-0472">Membrane</keyword>
<evidence type="ECO:0000313" key="3">
    <source>
        <dbReference type="Proteomes" id="UP000284250"/>
    </source>
</evidence>
<feature type="transmembrane region" description="Helical" evidence="1">
    <location>
        <begin position="19"/>
        <end position="38"/>
    </location>
</feature>